<dbReference type="Proteomes" id="UP000000268">
    <property type="component" value="Chromosome"/>
</dbReference>
<dbReference type="OrthoDB" id="531280at2"/>
<evidence type="ECO:0000256" key="1">
    <source>
        <dbReference type="SAM" id="Phobius"/>
    </source>
</evidence>
<dbReference type="Pfam" id="PF25937">
    <property type="entry name" value="DUF7980"/>
    <property type="match status" value="1"/>
</dbReference>
<dbReference type="AlphaFoldDB" id="B0CCE3"/>
<keyword evidence="1" id="KW-0472">Membrane</keyword>
<feature type="transmembrane region" description="Helical" evidence="1">
    <location>
        <begin position="95"/>
        <end position="117"/>
    </location>
</feature>
<dbReference type="InterPro" id="IPR058286">
    <property type="entry name" value="DUF7980"/>
</dbReference>
<evidence type="ECO:0000313" key="2">
    <source>
        <dbReference type="EMBL" id="ABW27972.1"/>
    </source>
</evidence>
<dbReference type="EMBL" id="CP000828">
    <property type="protein sequence ID" value="ABW27972.1"/>
    <property type="molecule type" value="Genomic_DNA"/>
</dbReference>
<dbReference type="KEGG" id="amr:AM1_2976"/>
<keyword evidence="3" id="KW-1185">Reference proteome</keyword>
<keyword evidence="1" id="KW-0812">Transmembrane</keyword>
<dbReference type="RefSeq" id="WP_012163406.1">
    <property type="nucleotide sequence ID" value="NC_009925.1"/>
</dbReference>
<gene>
    <name evidence="2" type="ordered locus">AM1_2976</name>
</gene>
<organism evidence="2 3">
    <name type="scientific">Acaryochloris marina (strain MBIC 11017)</name>
    <dbReference type="NCBI Taxonomy" id="329726"/>
    <lineage>
        <taxon>Bacteria</taxon>
        <taxon>Bacillati</taxon>
        <taxon>Cyanobacteriota</taxon>
        <taxon>Cyanophyceae</taxon>
        <taxon>Acaryochloridales</taxon>
        <taxon>Acaryochloridaceae</taxon>
        <taxon>Acaryochloris</taxon>
    </lineage>
</organism>
<name>B0CCE3_ACAM1</name>
<protein>
    <submittedName>
        <fullName evidence="2">Uncharacterized protein</fullName>
    </submittedName>
</protein>
<accession>B0CCE3</accession>
<proteinExistence type="predicted"/>
<evidence type="ECO:0000313" key="3">
    <source>
        <dbReference type="Proteomes" id="UP000000268"/>
    </source>
</evidence>
<reference evidence="2 3" key="1">
    <citation type="journal article" date="2008" name="Proc. Natl. Acad. Sci. U.S.A.">
        <title>Niche adaptation and genome expansion in the chlorophyll d-producing cyanobacterium Acaryochloris marina.</title>
        <authorList>
            <person name="Swingley W.D."/>
            <person name="Chen M."/>
            <person name="Cheung P.C."/>
            <person name="Conrad A.L."/>
            <person name="Dejesa L.C."/>
            <person name="Hao J."/>
            <person name="Honchak B.M."/>
            <person name="Karbach L.E."/>
            <person name="Kurdoglu A."/>
            <person name="Lahiri S."/>
            <person name="Mastrian S.D."/>
            <person name="Miyashita H."/>
            <person name="Page L."/>
            <person name="Ramakrishna P."/>
            <person name="Satoh S."/>
            <person name="Sattley W.M."/>
            <person name="Shimada Y."/>
            <person name="Taylor H.L."/>
            <person name="Tomo T."/>
            <person name="Tsuchiya T."/>
            <person name="Wang Z.T."/>
            <person name="Raymond J."/>
            <person name="Mimuro M."/>
            <person name="Blankenship R.E."/>
            <person name="Touchman J.W."/>
        </authorList>
    </citation>
    <scope>NUCLEOTIDE SEQUENCE [LARGE SCALE GENOMIC DNA]</scope>
    <source>
        <strain evidence="3">MBIC 11017</strain>
    </source>
</reference>
<sequence>MLFLTQLFSGKTVKNTLLIGVGYMLSPLSWWNDLFFNLPIAYVFGYAVSWAYPDAFLPATVAGYWLSNVLGILMMQSGALDMVMADQPRSWQRELWIGLGSSTLYTIVIVGLVHWHILDIPEFLLP</sequence>
<keyword evidence="1" id="KW-1133">Transmembrane helix</keyword>
<dbReference type="eggNOG" id="ENOG5032KBW">
    <property type="taxonomic scope" value="Bacteria"/>
</dbReference>
<dbReference type="HOGENOM" id="CLU_137993_0_0_3"/>